<reference evidence="2 3" key="1">
    <citation type="submission" date="2017-11" db="EMBL/GenBank/DDBJ databases">
        <title>De-novo sequencing of pomegranate (Punica granatum L.) genome.</title>
        <authorList>
            <person name="Akparov Z."/>
            <person name="Amiraslanov A."/>
            <person name="Hajiyeva S."/>
            <person name="Abbasov M."/>
            <person name="Kaur K."/>
            <person name="Hamwieh A."/>
            <person name="Solovyev V."/>
            <person name="Salamov A."/>
            <person name="Braich B."/>
            <person name="Kosarev P."/>
            <person name="Mahmoud A."/>
            <person name="Hajiyev E."/>
            <person name="Babayeva S."/>
            <person name="Izzatullayeva V."/>
            <person name="Mammadov A."/>
            <person name="Mammadov A."/>
            <person name="Sharifova S."/>
            <person name="Ojaghi J."/>
            <person name="Eynullazada K."/>
            <person name="Bayramov B."/>
            <person name="Abdulazimova A."/>
            <person name="Shahmuradov I."/>
        </authorList>
    </citation>
    <scope>NUCLEOTIDE SEQUENCE [LARGE SCALE GENOMIC DNA]</scope>
    <source>
        <strain evidence="3">cv. AG2017</strain>
        <tissue evidence="2">Leaf</tissue>
    </source>
</reference>
<sequence length="290" mass="31887">MGPSPYKLNKNLIWYQSLGYAYECLRACAHPHHAGPSMSSAAKSTPRVSVPPCPSMEDEPGSKSIIEDGCLRAPQPRDRQLTVTLLPSLFLSSMLLPYCSSPPPFEPKQPKFLLLLHGISISPLMPSLGPNQWDLQHGPHALSIITVATFPRLPPLVPKLLNSTARAQLQTHGNPASSSHLSGPSALEQQQRFSSPFKTDITEVLQPPERPEGYGPCPLLLSPKLLLQRQLLRRFHHPSPTFCFPVSFNCPPPSSRSFLVAAIAPLHHLNPLPLPLELLELPYNCYMSCG</sequence>
<keyword evidence="3" id="KW-1185">Reference proteome</keyword>
<evidence type="ECO:0000313" key="2">
    <source>
        <dbReference type="EMBL" id="PKI50415.1"/>
    </source>
</evidence>
<dbReference type="Proteomes" id="UP000233551">
    <property type="component" value="Unassembled WGS sequence"/>
</dbReference>
<organism evidence="2 3">
    <name type="scientific">Punica granatum</name>
    <name type="common">Pomegranate</name>
    <dbReference type="NCBI Taxonomy" id="22663"/>
    <lineage>
        <taxon>Eukaryota</taxon>
        <taxon>Viridiplantae</taxon>
        <taxon>Streptophyta</taxon>
        <taxon>Embryophyta</taxon>
        <taxon>Tracheophyta</taxon>
        <taxon>Spermatophyta</taxon>
        <taxon>Magnoliopsida</taxon>
        <taxon>eudicotyledons</taxon>
        <taxon>Gunneridae</taxon>
        <taxon>Pentapetalae</taxon>
        <taxon>rosids</taxon>
        <taxon>malvids</taxon>
        <taxon>Myrtales</taxon>
        <taxon>Lythraceae</taxon>
        <taxon>Punica</taxon>
    </lineage>
</organism>
<evidence type="ECO:0000256" key="1">
    <source>
        <dbReference type="SAM" id="MobiDB-lite"/>
    </source>
</evidence>
<evidence type="ECO:0000313" key="3">
    <source>
        <dbReference type="Proteomes" id="UP000233551"/>
    </source>
</evidence>
<feature type="region of interest" description="Disordered" evidence="1">
    <location>
        <begin position="34"/>
        <end position="60"/>
    </location>
</feature>
<accession>A0A2I0J2F1</accession>
<dbReference type="EMBL" id="PGOL01002115">
    <property type="protein sequence ID" value="PKI50415.1"/>
    <property type="molecule type" value="Genomic_DNA"/>
</dbReference>
<protein>
    <submittedName>
        <fullName evidence="2">Uncharacterized protein</fullName>
    </submittedName>
</protein>
<comment type="caution">
    <text evidence="2">The sequence shown here is derived from an EMBL/GenBank/DDBJ whole genome shotgun (WGS) entry which is preliminary data.</text>
</comment>
<gene>
    <name evidence="2" type="ORF">CRG98_029165</name>
</gene>
<proteinExistence type="predicted"/>
<feature type="region of interest" description="Disordered" evidence="1">
    <location>
        <begin position="168"/>
        <end position="189"/>
    </location>
</feature>
<name>A0A2I0J2F1_PUNGR</name>
<feature type="compositionally biased region" description="Polar residues" evidence="1">
    <location>
        <begin position="37"/>
        <end position="47"/>
    </location>
</feature>
<dbReference type="AlphaFoldDB" id="A0A2I0J2F1"/>